<reference evidence="1 2" key="1">
    <citation type="submission" date="2019-07" db="EMBL/GenBank/DDBJ databases">
        <title>WGS assembly of Gossypium tomentosum.</title>
        <authorList>
            <person name="Chen Z.J."/>
            <person name="Sreedasyam A."/>
            <person name="Ando A."/>
            <person name="Song Q."/>
            <person name="De L."/>
            <person name="Hulse-Kemp A."/>
            <person name="Ding M."/>
            <person name="Ye W."/>
            <person name="Kirkbride R."/>
            <person name="Jenkins J."/>
            <person name="Plott C."/>
            <person name="Lovell J."/>
            <person name="Lin Y.-M."/>
            <person name="Vaughn R."/>
            <person name="Liu B."/>
            <person name="Li W."/>
            <person name="Simpson S."/>
            <person name="Scheffler B."/>
            <person name="Saski C."/>
            <person name="Grover C."/>
            <person name="Hu G."/>
            <person name="Conover J."/>
            <person name="Carlson J."/>
            <person name="Shu S."/>
            <person name="Boston L."/>
            <person name="Williams M."/>
            <person name="Peterson D."/>
            <person name="Mcgee K."/>
            <person name="Jones D."/>
            <person name="Wendel J."/>
            <person name="Stelly D."/>
            <person name="Grimwood J."/>
            <person name="Schmutz J."/>
        </authorList>
    </citation>
    <scope>NUCLEOTIDE SEQUENCE [LARGE SCALE GENOMIC DNA]</scope>
    <source>
        <strain evidence="1">7179.01</strain>
    </source>
</reference>
<proteinExistence type="predicted"/>
<organism evidence="1 2">
    <name type="scientific">Gossypium tomentosum</name>
    <name type="common">Hawaiian cotton</name>
    <name type="synonym">Gossypium sandvicense</name>
    <dbReference type="NCBI Taxonomy" id="34277"/>
    <lineage>
        <taxon>Eukaryota</taxon>
        <taxon>Viridiplantae</taxon>
        <taxon>Streptophyta</taxon>
        <taxon>Embryophyta</taxon>
        <taxon>Tracheophyta</taxon>
        <taxon>Spermatophyta</taxon>
        <taxon>Magnoliopsida</taxon>
        <taxon>eudicotyledons</taxon>
        <taxon>Gunneridae</taxon>
        <taxon>Pentapetalae</taxon>
        <taxon>rosids</taxon>
        <taxon>malvids</taxon>
        <taxon>Malvales</taxon>
        <taxon>Malvaceae</taxon>
        <taxon>Malvoideae</taxon>
        <taxon>Gossypium</taxon>
    </lineage>
</organism>
<evidence type="ECO:0000313" key="2">
    <source>
        <dbReference type="Proteomes" id="UP000322667"/>
    </source>
</evidence>
<name>A0A5D2M305_GOSTO</name>
<keyword evidence="2" id="KW-1185">Reference proteome</keyword>
<sequence length="37" mass="4465">MEMTRRPRPPTESRMGTLFTTTRIQSGTCCYRPWLFR</sequence>
<protein>
    <submittedName>
        <fullName evidence="1">Uncharacterized protein</fullName>
    </submittedName>
</protein>
<accession>A0A5D2M305</accession>
<dbReference type="AlphaFoldDB" id="A0A5D2M305"/>
<dbReference type="EMBL" id="CM017624">
    <property type="protein sequence ID" value="TYH85707.1"/>
    <property type="molecule type" value="Genomic_DNA"/>
</dbReference>
<gene>
    <name evidence="1" type="ORF">ES332_D02G287100v1</name>
</gene>
<evidence type="ECO:0000313" key="1">
    <source>
        <dbReference type="EMBL" id="TYH85707.1"/>
    </source>
</evidence>
<dbReference type="Proteomes" id="UP000322667">
    <property type="component" value="Chromosome D02"/>
</dbReference>